<evidence type="ECO:0000313" key="3">
    <source>
        <dbReference type="WBParaSite" id="sdigi.contig82.g3900.t1"/>
    </source>
</evidence>
<organism evidence="2 3">
    <name type="scientific">Setaria digitata</name>
    <dbReference type="NCBI Taxonomy" id="48799"/>
    <lineage>
        <taxon>Eukaryota</taxon>
        <taxon>Metazoa</taxon>
        <taxon>Ecdysozoa</taxon>
        <taxon>Nematoda</taxon>
        <taxon>Chromadorea</taxon>
        <taxon>Rhabditida</taxon>
        <taxon>Spirurina</taxon>
        <taxon>Spiruromorpha</taxon>
        <taxon>Filarioidea</taxon>
        <taxon>Setariidae</taxon>
        <taxon>Setaria</taxon>
    </lineage>
</organism>
<reference evidence="3" key="1">
    <citation type="submission" date="2022-11" db="UniProtKB">
        <authorList>
            <consortium name="WormBaseParasite"/>
        </authorList>
    </citation>
    <scope>IDENTIFICATION</scope>
</reference>
<accession>A0A915Q7M0</accession>
<keyword evidence="2" id="KW-1185">Reference proteome</keyword>
<proteinExistence type="predicted"/>
<feature type="region of interest" description="Disordered" evidence="1">
    <location>
        <begin position="137"/>
        <end position="197"/>
    </location>
</feature>
<dbReference type="WBParaSite" id="sdigi.contig82.g3900.t1">
    <property type="protein sequence ID" value="sdigi.contig82.g3900.t1"/>
    <property type="gene ID" value="sdigi.contig82.g3900"/>
</dbReference>
<evidence type="ECO:0000313" key="2">
    <source>
        <dbReference type="Proteomes" id="UP000887581"/>
    </source>
</evidence>
<sequence>MLKNEEMQSAEKSKRIEDAIHRLHVLYMKYFSLDDPWQPKTDRTIERAELLHAMAVSVDEILNAEERPNWLHPAMFHGPLTTAICSLPPVPDQNAILMPPTTDPREVYWSKFSICNHLRPLEDKPLVLSLHYHPPRPLQSSENSLKSSSENHAEFSSLKPSSSTTTGNASESLTDATSNHPPTASFKKTTLPRVGALPNDKFRDAQQIKIEHYVGQILRAYGLRFNRTNDENEPQAYLYQLPSTSHPNFG</sequence>
<feature type="compositionally biased region" description="Polar residues" evidence="1">
    <location>
        <begin position="158"/>
        <end position="188"/>
    </location>
</feature>
<name>A0A915Q7M0_9BILA</name>
<dbReference type="AlphaFoldDB" id="A0A915Q7M0"/>
<feature type="compositionally biased region" description="Low complexity" evidence="1">
    <location>
        <begin position="140"/>
        <end position="150"/>
    </location>
</feature>
<dbReference type="Proteomes" id="UP000887581">
    <property type="component" value="Unplaced"/>
</dbReference>
<evidence type="ECO:0000256" key="1">
    <source>
        <dbReference type="SAM" id="MobiDB-lite"/>
    </source>
</evidence>
<protein>
    <submittedName>
        <fullName evidence="3">Uncharacterized protein</fullName>
    </submittedName>
</protein>